<dbReference type="GO" id="GO:0003676">
    <property type="term" value="F:nucleic acid binding"/>
    <property type="evidence" value="ECO:0007669"/>
    <property type="project" value="InterPro"/>
</dbReference>
<dbReference type="Pfam" id="PF01359">
    <property type="entry name" value="Transposase_1"/>
    <property type="match status" value="1"/>
</dbReference>
<dbReference type="Gene3D" id="3.30.420.10">
    <property type="entry name" value="Ribonuclease H-like superfamily/Ribonuclease H"/>
    <property type="match status" value="1"/>
</dbReference>
<comment type="caution">
    <text evidence="1">The sequence shown here is derived from an EMBL/GenBank/DDBJ whole genome shotgun (WGS) entry which is preliminary data.</text>
</comment>
<sequence length="154" mass="17693">MSKYLLYADEQVILALLVSGVHETVNKMNDSVKKRVMKVIVSNTKGIIHYELLPPRKTNNSDLYCQQLIKLMQEVEKKAGIDQQKRFAQVNVFLTQALIRSSIISFSSNNEGIRYEETRTAEEFRQNTAPESSRHHCLVVTSISALRYRLLFTS</sequence>
<proteinExistence type="predicted"/>
<dbReference type="EMBL" id="BGZK01000844">
    <property type="protein sequence ID" value="GBP62587.1"/>
    <property type="molecule type" value="Genomic_DNA"/>
</dbReference>
<evidence type="ECO:0000313" key="2">
    <source>
        <dbReference type="Proteomes" id="UP000299102"/>
    </source>
</evidence>
<protein>
    <submittedName>
        <fullName evidence="1">Uncharacterized protein</fullName>
    </submittedName>
</protein>
<dbReference type="InterPro" id="IPR036397">
    <property type="entry name" value="RNaseH_sf"/>
</dbReference>
<gene>
    <name evidence="1" type="ORF">EVAR_47024_1</name>
</gene>
<dbReference type="OrthoDB" id="1421278at2759"/>
<organism evidence="1 2">
    <name type="scientific">Eumeta variegata</name>
    <name type="common">Bagworm moth</name>
    <name type="synonym">Eumeta japonica</name>
    <dbReference type="NCBI Taxonomy" id="151549"/>
    <lineage>
        <taxon>Eukaryota</taxon>
        <taxon>Metazoa</taxon>
        <taxon>Ecdysozoa</taxon>
        <taxon>Arthropoda</taxon>
        <taxon>Hexapoda</taxon>
        <taxon>Insecta</taxon>
        <taxon>Pterygota</taxon>
        <taxon>Neoptera</taxon>
        <taxon>Endopterygota</taxon>
        <taxon>Lepidoptera</taxon>
        <taxon>Glossata</taxon>
        <taxon>Ditrysia</taxon>
        <taxon>Tineoidea</taxon>
        <taxon>Psychidae</taxon>
        <taxon>Oiketicinae</taxon>
        <taxon>Eumeta</taxon>
    </lineage>
</organism>
<dbReference type="Proteomes" id="UP000299102">
    <property type="component" value="Unassembled WGS sequence"/>
</dbReference>
<keyword evidence="2" id="KW-1185">Reference proteome</keyword>
<name>A0A4C1XJY6_EUMVA</name>
<reference evidence="1 2" key="1">
    <citation type="journal article" date="2019" name="Commun. Biol.">
        <title>The bagworm genome reveals a unique fibroin gene that provides high tensile strength.</title>
        <authorList>
            <person name="Kono N."/>
            <person name="Nakamura H."/>
            <person name="Ohtoshi R."/>
            <person name="Tomita M."/>
            <person name="Numata K."/>
            <person name="Arakawa K."/>
        </authorList>
    </citation>
    <scope>NUCLEOTIDE SEQUENCE [LARGE SCALE GENOMIC DNA]</scope>
</reference>
<evidence type="ECO:0000313" key="1">
    <source>
        <dbReference type="EMBL" id="GBP62587.1"/>
    </source>
</evidence>
<accession>A0A4C1XJY6</accession>
<dbReference type="AlphaFoldDB" id="A0A4C1XJY6"/>
<dbReference type="InterPro" id="IPR001888">
    <property type="entry name" value="Transposase_1"/>
</dbReference>